<evidence type="ECO:0000256" key="1">
    <source>
        <dbReference type="SAM" id="SignalP"/>
    </source>
</evidence>
<dbReference type="EMBL" id="JBHLXD010000002">
    <property type="protein sequence ID" value="MFC0207094.1"/>
    <property type="molecule type" value="Genomic_DNA"/>
</dbReference>
<feature type="chain" id="PRO_5046672802" evidence="1">
    <location>
        <begin position="26"/>
        <end position="133"/>
    </location>
</feature>
<evidence type="ECO:0000313" key="3">
    <source>
        <dbReference type="Proteomes" id="UP001589755"/>
    </source>
</evidence>
<dbReference type="Proteomes" id="UP001589755">
    <property type="component" value="Unassembled WGS sequence"/>
</dbReference>
<feature type="signal peptide" evidence="1">
    <location>
        <begin position="1"/>
        <end position="25"/>
    </location>
</feature>
<organism evidence="2 3">
    <name type="scientific">Chelativorans intermedius</name>
    <dbReference type="NCBI Taxonomy" id="515947"/>
    <lineage>
        <taxon>Bacteria</taxon>
        <taxon>Pseudomonadati</taxon>
        <taxon>Pseudomonadota</taxon>
        <taxon>Alphaproteobacteria</taxon>
        <taxon>Hyphomicrobiales</taxon>
        <taxon>Phyllobacteriaceae</taxon>
        <taxon>Chelativorans</taxon>
    </lineage>
</organism>
<sequence>MTRTIRAIAAAVLSAGLAAAAPAFAGGSVSVSYSPTDPQEAEALQTGLRLYALVEGIRNGSITQNGFGNAAGLVQNGSGNLGIVHQEGDGHTGTITQNGNGNACGLFQFGRNTEAHHVQNGDDQACATVQFGW</sequence>
<keyword evidence="3" id="KW-1185">Reference proteome</keyword>
<gene>
    <name evidence="2" type="ORF">ACFFJ2_01610</name>
</gene>
<keyword evidence="1" id="KW-0732">Signal</keyword>
<comment type="caution">
    <text evidence="2">The sequence shown here is derived from an EMBL/GenBank/DDBJ whole genome shotgun (WGS) entry which is preliminary data.</text>
</comment>
<evidence type="ECO:0000313" key="2">
    <source>
        <dbReference type="EMBL" id="MFC0207094.1"/>
    </source>
</evidence>
<dbReference type="RefSeq" id="WP_261520082.1">
    <property type="nucleotide sequence ID" value="NZ_JAODNW010000008.1"/>
</dbReference>
<proteinExistence type="predicted"/>
<name>A0ABV6D376_9HYPH</name>
<accession>A0ABV6D376</accession>
<reference evidence="2 3" key="1">
    <citation type="submission" date="2024-09" db="EMBL/GenBank/DDBJ databases">
        <authorList>
            <person name="Sun Q."/>
            <person name="Mori K."/>
        </authorList>
    </citation>
    <scope>NUCLEOTIDE SEQUENCE [LARGE SCALE GENOMIC DNA]</scope>
    <source>
        <strain evidence="2 3">CCM 8543</strain>
    </source>
</reference>
<protein>
    <submittedName>
        <fullName evidence="2">Curlin</fullName>
    </submittedName>
</protein>